<name>A0A1X2IFF4_9FUNG</name>
<dbReference type="AlphaFoldDB" id="A0A1X2IFF4"/>
<evidence type="ECO:0000256" key="2">
    <source>
        <dbReference type="SAM" id="Phobius"/>
    </source>
</evidence>
<keyword evidence="2" id="KW-0472">Membrane</keyword>
<proteinExistence type="predicted"/>
<accession>A0A1X2IFF4</accession>
<gene>
    <name evidence="3" type="ORF">BCR42DRAFT_415566</name>
</gene>
<organism evidence="3 4">
    <name type="scientific">Absidia repens</name>
    <dbReference type="NCBI Taxonomy" id="90262"/>
    <lineage>
        <taxon>Eukaryota</taxon>
        <taxon>Fungi</taxon>
        <taxon>Fungi incertae sedis</taxon>
        <taxon>Mucoromycota</taxon>
        <taxon>Mucoromycotina</taxon>
        <taxon>Mucoromycetes</taxon>
        <taxon>Mucorales</taxon>
        <taxon>Cunninghamellaceae</taxon>
        <taxon>Absidia</taxon>
    </lineage>
</organism>
<protein>
    <submittedName>
        <fullName evidence="3">Uncharacterized protein</fullName>
    </submittedName>
</protein>
<sequence>MKWPPYWKPTTGKQAYSTNKRPTDFQEQKRGGIHFRQDTGIHRTLKGRELSPLESDMPSYWSLHMALTSLINLEIYMNLVLLLICSSLWYCTTLNAGMDNNVGLIVI</sequence>
<evidence type="ECO:0000313" key="4">
    <source>
        <dbReference type="Proteomes" id="UP000193560"/>
    </source>
</evidence>
<dbReference type="Proteomes" id="UP000193560">
    <property type="component" value="Unassembled WGS sequence"/>
</dbReference>
<reference evidence="3 4" key="1">
    <citation type="submission" date="2016-07" db="EMBL/GenBank/DDBJ databases">
        <title>Pervasive Adenine N6-methylation of Active Genes in Fungi.</title>
        <authorList>
            <consortium name="DOE Joint Genome Institute"/>
            <person name="Mondo S.J."/>
            <person name="Dannebaum R.O."/>
            <person name="Kuo R.C."/>
            <person name="Labutti K."/>
            <person name="Haridas S."/>
            <person name="Kuo A."/>
            <person name="Salamov A."/>
            <person name="Ahrendt S.R."/>
            <person name="Lipzen A."/>
            <person name="Sullivan W."/>
            <person name="Andreopoulos W.B."/>
            <person name="Clum A."/>
            <person name="Lindquist E."/>
            <person name="Daum C."/>
            <person name="Ramamoorthy G.K."/>
            <person name="Gryganskyi A."/>
            <person name="Culley D."/>
            <person name="Magnuson J.K."/>
            <person name="James T.Y."/>
            <person name="O'Malley M.A."/>
            <person name="Stajich J.E."/>
            <person name="Spatafora J.W."/>
            <person name="Visel A."/>
            <person name="Grigoriev I.V."/>
        </authorList>
    </citation>
    <scope>NUCLEOTIDE SEQUENCE [LARGE SCALE GENOMIC DNA]</scope>
    <source>
        <strain evidence="3 4">NRRL 1336</strain>
    </source>
</reference>
<evidence type="ECO:0000256" key="1">
    <source>
        <dbReference type="SAM" id="MobiDB-lite"/>
    </source>
</evidence>
<dbReference type="EMBL" id="MCGE01000012">
    <property type="protein sequence ID" value="ORZ15616.1"/>
    <property type="molecule type" value="Genomic_DNA"/>
</dbReference>
<feature type="region of interest" description="Disordered" evidence="1">
    <location>
        <begin position="1"/>
        <end position="23"/>
    </location>
</feature>
<comment type="caution">
    <text evidence="3">The sequence shown here is derived from an EMBL/GenBank/DDBJ whole genome shotgun (WGS) entry which is preliminary data.</text>
</comment>
<keyword evidence="2" id="KW-1133">Transmembrane helix</keyword>
<keyword evidence="2" id="KW-0812">Transmembrane</keyword>
<feature type="transmembrane region" description="Helical" evidence="2">
    <location>
        <begin position="61"/>
        <end position="90"/>
    </location>
</feature>
<keyword evidence="4" id="KW-1185">Reference proteome</keyword>
<evidence type="ECO:0000313" key="3">
    <source>
        <dbReference type="EMBL" id="ORZ15616.1"/>
    </source>
</evidence>
<feature type="compositionally biased region" description="Polar residues" evidence="1">
    <location>
        <begin position="11"/>
        <end position="20"/>
    </location>
</feature>